<dbReference type="AlphaFoldDB" id="G6Y2J5"/>
<evidence type="ECO:0000259" key="1">
    <source>
        <dbReference type="Pfam" id="PF04069"/>
    </source>
</evidence>
<dbReference type="Gene3D" id="3.40.190.100">
    <property type="entry name" value="Glycine betaine-binding periplasmic protein, domain 2"/>
    <property type="match status" value="1"/>
</dbReference>
<accession>G6Y2J5</accession>
<reference evidence="2 3" key="1">
    <citation type="journal article" date="2012" name="J. Bacteriol.">
        <title>Draft Genome Sequence of Plant Growth-Promoting Rhizobium Mesorhizobium amorphae, Isolated from Zinc-Lead Mine Tailings.</title>
        <authorList>
            <person name="Hao X."/>
            <person name="Lin Y."/>
            <person name="Johnstone L."/>
            <person name="Baltrus D.A."/>
            <person name="Miller S.J."/>
            <person name="Wei G."/>
            <person name="Rensing C."/>
        </authorList>
    </citation>
    <scope>NUCLEOTIDE SEQUENCE [LARGE SCALE GENOMIC DNA]</scope>
    <source>
        <strain evidence="2 3">CCNWGS0123</strain>
    </source>
</reference>
<dbReference type="RefSeq" id="WP_006199520.1">
    <property type="nucleotide sequence ID" value="NZ_AGSN01000008.1"/>
</dbReference>
<evidence type="ECO:0000313" key="3">
    <source>
        <dbReference type="Proteomes" id="UP000002949"/>
    </source>
</evidence>
<proteinExistence type="predicted"/>
<dbReference type="CDD" id="cd13638">
    <property type="entry name" value="PBP2_EcProx_like"/>
    <property type="match status" value="1"/>
</dbReference>
<dbReference type="Gene3D" id="3.40.190.10">
    <property type="entry name" value="Periplasmic binding protein-like II"/>
    <property type="match status" value="1"/>
</dbReference>
<keyword evidence="3" id="KW-1185">Reference proteome</keyword>
<dbReference type="SUPFAM" id="SSF53850">
    <property type="entry name" value="Periplasmic binding protein-like II"/>
    <property type="match status" value="1"/>
</dbReference>
<dbReference type="InterPro" id="IPR007210">
    <property type="entry name" value="ABC_Gly_betaine_transp_sub-bd"/>
</dbReference>
<dbReference type="GO" id="GO:0043190">
    <property type="term" value="C:ATP-binding cassette (ABC) transporter complex"/>
    <property type="evidence" value="ECO:0007669"/>
    <property type="project" value="InterPro"/>
</dbReference>
<sequence>MSQFTITSALRTLAVAVTVFGTMMLTSGYVAAEDLPGKGATVKPMYNGIAEELFESYVVKLGLDDLGYTVEEPAQSQVAVAHVAVANGDADYYTPHWYPLHTAFANQAGGDAKAHRVGTLARNSIQGYSIDKATADKYGIKSIDQLKDPKIAKLFDIDGDGKADLYGCEPGWGCERIIEHHLDAYGLRDTVTHNQGEYFALIADAIERVKEGKPVLYYGWTPTWINGILRHGENVSWLTVPFTALPDEQAGAETAVAGIGNLGFTVNTHHVFANTAFLEKNPVANKWFEQVQIPIEDIDSENLLIHKGEKSNDDIRRHAEDWKKAHLDEWNKWIAQAKLASK</sequence>
<dbReference type="OrthoDB" id="9786266at2"/>
<protein>
    <submittedName>
        <fullName evidence="2">Glycine betaine transporter periplasmic subunit</fullName>
    </submittedName>
</protein>
<dbReference type="PATRIC" id="fig|1082933.3.peg.127"/>
<gene>
    <name evidence="2" type="primary">proX</name>
    <name evidence="2" type="ORF">MEA186_00681</name>
</gene>
<dbReference type="Proteomes" id="UP000002949">
    <property type="component" value="Unassembled WGS sequence"/>
</dbReference>
<dbReference type="Pfam" id="PF04069">
    <property type="entry name" value="OpuAC"/>
    <property type="match status" value="1"/>
</dbReference>
<organism evidence="2 3">
    <name type="scientific">Mesorhizobium amorphae CCNWGS0123</name>
    <dbReference type="NCBI Taxonomy" id="1082933"/>
    <lineage>
        <taxon>Bacteria</taxon>
        <taxon>Pseudomonadati</taxon>
        <taxon>Pseudomonadota</taxon>
        <taxon>Alphaproteobacteria</taxon>
        <taxon>Hyphomicrobiales</taxon>
        <taxon>Phyllobacteriaceae</taxon>
        <taxon>Mesorhizobium</taxon>
    </lineage>
</organism>
<dbReference type="EMBL" id="AGSN01000008">
    <property type="protein sequence ID" value="EHH14045.1"/>
    <property type="molecule type" value="Genomic_DNA"/>
</dbReference>
<evidence type="ECO:0000313" key="2">
    <source>
        <dbReference type="EMBL" id="EHH14045.1"/>
    </source>
</evidence>
<name>G6Y2J5_9HYPH</name>
<dbReference type="NCBIfam" id="NF008334">
    <property type="entry name" value="PRK11119.1"/>
    <property type="match status" value="1"/>
</dbReference>
<feature type="domain" description="ABC-type glycine betaine transport system substrate-binding" evidence="1">
    <location>
        <begin position="41"/>
        <end position="323"/>
    </location>
</feature>
<dbReference type="eggNOG" id="COG2113">
    <property type="taxonomic scope" value="Bacteria"/>
</dbReference>
<dbReference type="GO" id="GO:0022857">
    <property type="term" value="F:transmembrane transporter activity"/>
    <property type="evidence" value="ECO:0007669"/>
    <property type="project" value="InterPro"/>
</dbReference>